<dbReference type="EMBL" id="JARGEI010000007">
    <property type="protein sequence ID" value="KAJ8728968.1"/>
    <property type="molecule type" value="Genomic_DNA"/>
</dbReference>
<name>A0AAD7YV99_MYTSE</name>
<evidence type="ECO:0000259" key="1">
    <source>
        <dbReference type="Pfam" id="PF16087"/>
    </source>
</evidence>
<sequence length="144" mass="16538">MPRYEYTPREYAEMHFIYGEARGNARAAARLYLERYPNRDRHPDFRVFIRVHNALLDGRILGTGVGGASEGRPAQVNDEIIIREIEEDSSVSIRVIAQRTDPYITSLRKPYVRNVKELEDEALSLLNVAPESEPTFTDFDPEVV</sequence>
<organism evidence="2 3">
    <name type="scientific">Mythimna separata</name>
    <name type="common">Oriental armyworm</name>
    <name type="synonym">Pseudaletia separata</name>
    <dbReference type="NCBI Taxonomy" id="271217"/>
    <lineage>
        <taxon>Eukaryota</taxon>
        <taxon>Metazoa</taxon>
        <taxon>Ecdysozoa</taxon>
        <taxon>Arthropoda</taxon>
        <taxon>Hexapoda</taxon>
        <taxon>Insecta</taxon>
        <taxon>Pterygota</taxon>
        <taxon>Neoptera</taxon>
        <taxon>Endopterygota</taxon>
        <taxon>Lepidoptera</taxon>
        <taxon>Glossata</taxon>
        <taxon>Ditrysia</taxon>
        <taxon>Noctuoidea</taxon>
        <taxon>Noctuidae</taxon>
        <taxon>Noctuinae</taxon>
        <taxon>Hadenini</taxon>
        <taxon>Mythimna</taxon>
    </lineage>
</organism>
<evidence type="ECO:0000313" key="3">
    <source>
        <dbReference type="Proteomes" id="UP001231518"/>
    </source>
</evidence>
<accession>A0AAD7YV99</accession>
<gene>
    <name evidence="2" type="ORF">PYW07_006664</name>
</gene>
<evidence type="ECO:0000313" key="2">
    <source>
        <dbReference type="EMBL" id="KAJ8728968.1"/>
    </source>
</evidence>
<dbReference type="InterPro" id="IPR032135">
    <property type="entry name" value="DUF4817"/>
</dbReference>
<dbReference type="Proteomes" id="UP001231518">
    <property type="component" value="Chromosome 19"/>
</dbReference>
<feature type="domain" description="DUF4817" evidence="1">
    <location>
        <begin position="10"/>
        <end position="50"/>
    </location>
</feature>
<dbReference type="AlphaFoldDB" id="A0AAD7YV99"/>
<dbReference type="Pfam" id="PF16087">
    <property type="entry name" value="DUF4817"/>
    <property type="match status" value="1"/>
</dbReference>
<reference evidence="2" key="1">
    <citation type="submission" date="2023-03" db="EMBL/GenBank/DDBJ databases">
        <title>Chromosome-level genomes of two armyworms, Mythimna separata and Mythimna loreyi, provide insights into the biosynthesis and reception of sex pheromones.</title>
        <authorList>
            <person name="Zhao H."/>
        </authorList>
    </citation>
    <scope>NUCLEOTIDE SEQUENCE</scope>
    <source>
        <strain evidence="2">BeijingLab</strain>
        <tissue evidence="2">Pupa</tissue>
    </source>
</reference>
<comment type="caution">
    <text evidence="2">The sequence shown here is derived from an EMBL/GenBank/DDBJ whole genome shotgun (WGS) entry which is preliminary data.</text>
</comment>
<proteinExistence type="predicted"/>
<protein>
    <recommendedName>
        <fullName evidence="1">DUF4817 domain-containing protein</fullName>
    </recommendedName>
</protein>
<keyword evidence="3" id="KW-1185">Reference proteome</keyword>